<keyword evidence="1" id="KW-0812">Transmembrane</keyword>
<keyword evidence="1" id="KW-0472">Membrane</keyword>
<dbReference type="RefSeq" id="WP_184832959.1">
    <property type="nucleotide sequence ID" value="NZ_JACHMN010000001.1"/>
</dbReference>
<dbReference type="EMBL" id="JACHMN010000001">
    <property type="protein sequence ID" value="MBB5867793.1"/>
    <property type="molecule type" value="Genomic_DNA"/>
</dbReference>
<dbReference type="NCBIfam" id="NF038403">
    <property type="entry name" value="perm_prefix_1"/>
    <property type="match status" value="1"/>
</dbReference>
<feature type="transmembrane region" description="Helical" evidence="1">
    <location>
        <begin position="197"/>
        <end position="219"/>
    </location>
</feature>
<gene>
    <name evidence="2" type="ORF">F4553_001172</name>
</gene>
<accession>A0A841BLD4</accession>
<dbReference type="AlphaFoldDB" id="A0A841BLD4"/>
<name>A0A841BLD4_9ACTN</name>
<organism evidence="2 3">
    <name type="scientific">Allocatelliglobosispora scoriae</name>
    <dbReference type="NCBI Taxonomy" id="643052"/>
    <lineage>
        <taxon>Bacteria</taxon>
        <taxon>Bacillati</taxon>
        <taxon>Actinomycetota</taxon>
        <taxon>Actinomycetes</taxon>
        <taxon>Micromonosporales</taxon>
        <taxon>Micromonosporaceae</taxon>
        <taxon>Allocatelliglobosispora</taxon>
    </lineage>
</organism>
<feature type="transmembrane region" description="Helical" evidence="1">
    <location>
        <begin position="276"/>
        <end position="299"/>
    </location>
</feature>
<comment type="caution">
    <text evidence="2">The sequence shown here is derived from an EMBL/GenBank/DDBJ whole genome shotgun (WGS) entry which is preliminary data.</text>
</comment>
<dbReference type="Proteomes" id="UP000587527">
    <property type="component" value="Unassembled WGS sequence"/>
</dbReference>
<dbReference type="InterPro" id="IPR047928">
    <property type="entry name" value="Perm_prefix_1"/>
</dbReference>
<evidence type="ECO:0000256" key="1">
    <source>
        <dbReference type="SAM" id="Phobius"/>
    </source>
</evidence>
<feature type="transmembrane region" description="Helical" evidence="1">
    <location>
        <begin position="102"/>
        <end position="124"/>
    </location>
</feature>
<reference evidence="2 3" key="1">
    <citation type="submission" date="2020-08" db="EMBL/GenBank/DDBJ databases">
        <title>Sequencing the genomes of 1000 actinobacteria strains.</title>
        <authorList>
            <person name="Klenk H.-P."/>
        </authorList>
    </citation>
    <scope>NUCLEOTIDE SEQUENCE [LARGE SCALE GENOMIC DNA]</scope>
    <source>
        <strain evidence="2 3">DSM 45362</strain>
    </source>
</reference>
<keyword evidence="1" id="KW-1133">Transmembrane helix</keyword>
<feature type="transmembrane region" description="Helical" evidence="1">
    <location>
        <begin position="171"/>
        <end position="191"/>
    </location>
</feature>
<feature type="transmembrane region" description="Helical" evidence="1">
    <location>
        <begin position="130"/>
        <end position="150"/>
    </location>
</feature>
<evidence type="ECO:0000313" key="3">
    <source>
        <dbReference type="Proteomes" id="UP000587527"/>
    </source>
</evidence>
<evidence type="ECO:0000313" key="2">
    <source>
        <dbReference type="EMBL" id="MBB5867793.1"/>
    </source>
</evidence>
<protein>
    <submittedName>
        <fullName evidence="2">MFS family permease</fullName>
    </submittedName>
</protein>
<keyword evidence="3" id="KW-1185">Reference proteome</keyword>
<feature type="transmembrane region" description="Helical" evidence="1">
    <location>
        <begin position="249"/>
        <end position="270"/>
    </location>
</feature>
<sequence>MTDDTHRPVGGGLHRLLDAAFAGVEMTPDAQDLKEEIRANLLARVAELEAAGRSPADAAQHAIDELGDVRALLDPPGTSAPASPSGWDDATQRYRVRPKPRFVVGIVVAALAVAIGLTLAILGASDALPLPIGVTIALLGIAASGVGWIVGDSLAQETTTNHPMPSSRAGGYALASFLAVYGLGFGGLVAVGALPGWAIVFAILGAVAAIILFSFLGATQTNRHKAWVRALQRTQRQPRNRFEEEPETAARFGIYTAVLWTVTAAVYIVISFTVGWTWSWVVFLGGFAAFMIMLARMLFGPSR</sequence>
<proteinExistence type="predicted"/>